<proteinExistence type="predicted"/>
<evidence type="ECO:0000313" key="4">
    <source>
        <dbReference type="Proteomes" id="UP000198964"/>
    </source>
</evidence>
<keyword evidence="1" id="KW-0732">Signal</keyword>
<feature type="signal peptide" evidence="1">
    <location>
        <begin position="1"/>
        <end position="21"/>
    </location>
</feature>
<dbReference type="Proteomes" id="UP000294848">
    <property type="component" value="Unassembled WGS sequence"/>
</dbReference>
<dbReference type="EMBL" id="SNWI01000013">
    <property type="protein sequence ID" value="TDN95790.1"/>
    <property type="molecule type" value="Genomic_DNA"/>
</dbReference>
<protein>
    <recommendedName>
        <fullName evidence="6">Beta-barrel assembly machine subunit BamE</fullName>
    </recommendedName>
</protein>
<accession>A0A1I2K2S7</accession>
<sequence>MKQIVLILLLTGFLASCSMQSKLSRQFNGEPIEQVKESFKSIPVTEIPQRNGNTKVIFTKEAKLPGTVINQGEKSLDPITTPPVTKIEQFIFEVDKNGVVINSEYSNTYKKL</sequence>
<reference evidence="3 5" key="2">
    <citation type="submission" date="2019-03" db="EMBL/GenBank/DDBJ databases">
        <title>Freshwater and sediment microbial communities from various areas in North America, analyzing microbe dynamics in response to fracking.</title>
        <authorList>
            <person name="Lamendella R."/>
        </authorList>
    </citation>
    <scope>NUCLEOTIDE SEQUENCE [LARGE SCALE GENOMIC DNA]</scope>
    <source>
        <strain evidence="3 5">114D</strain>
    </source>
</reference>
<dbReference type="OrthoDB" id="933561at2"/>
<evidence type="ECO:0000313" key="2">
    <source>
        <dbReference type="EMBL" id="SFF60638.1"/>
    </source>
</evidence>
<gene>
    <name evidence="3" type="ORF">DET52_11313</name>
    <name evidence="2" type="ORF">SAMN05216283_110127</name>
</gene>
<keyword evidence="4" id="KW-1185">Reference proteome</keyword>
<evidence type="ECO:0000313" key="3">
    <source>
        <dbReference type="EMBL" id="TDN95790.1"/>
    </source>
</evidence>
<evidence type="ECO:0008006" key="6">
    <source>
        <dbReference type="Google" id="ProtNLM"/>
    </source>
</evidence>
<evidence type="ECO:0000256" key="1">
    <source>
        <dbReference type="SAM" id="SignalP"/>
    </source>
</evidence>
<dbReference type="Proteomes" id="UP000198964">
    <property type="component" value="Unassembled WGS sequence"/>
</dbReference>
<organism evidence="2 4">
    <name type="scientific">Sunxiuqinia elliptica</name>
    <dbReference type="NCBI Taxonomy" id="655355"/>
    <lineage>
        <taxon>Bacteria</taxon>
        <taxon>Pseudomonadati</taxon>
        <taxon>Bacteroidota</taxon>
        <taxon>Bacteroidia</taxon>
        <taxon>Marinilabiliales</taxon>
        <taxon>Prolixibacteraceae</taxon>
        <taxon>Sunxiuqinia</taxon>
    </lineage>
</organism>
<reference evidence="2 4" key="1">
    <citation type="submission" date="2016-10" db="EMBL/GenBank/DDBJ databases">
        <authorList>
            <person name="de Groot N.N."/>
        </authorList>
    </citation>
    <scope>NUCLEOTIDE SEQUENCE [LARGE SCALE GENOMIC DNA]</scope>
    <source>
        <strain evidence="2 4">CGMCC 1.9156</strain>
    </source>
</reference>
<name>A0A1I2K2S7_9BACT</name>
<evidence type="ECO:0000313" key="5">
    <source>
        <dbReference type="Proteomes" id="UP000294848"/>
    </source>
</evidence>
<dbReference type="RefSeq" id="WP_093920991.1">
    <property type="nucleotide sequence ID" value="NZ_FONW01000010.1"/>
</dbReference>
<dbReference type="AlphaFoldDB" id="A0A1I2K2S7"/>
<dbReference type="EMBL" id="FONW01000010">
    <property type="protein sequence ID" value="SFF60638.1"/>
    <property type="molecule type" value="Genomic_DNA"/>
</dbReference>
<dbReference type="PROSITE" id="PS51257">
    <property type="entry name" value="PROKAR_LIPOPROTEIN"/>
    <property type="match status" value="1"/>
</dbReference>
<feature type="chain" id="PRO_5036021061" description="Beta-barrel assembly machine subunit BamE" evidence="1">
    <location>
        <begin position="22"/>
        <end position="112"/>
    </location>
</feature>